<protein>
    <submittedName>
        <fullName evidence="4">Hydrogenase formation protein HypD</fullName>
    </submittedName>
</protein>
<sequence>MANMELFSEPTLTRKSVEAVIDLAKRFKEEKGRVPVFMEVCGSHTMALAKTGIKTRLKEYVQLIAGPGCPVCVTDQKSIDAMIQLSEEPNTILCTFGDMMRVPGSKATLMKAKTEGKDIRVVYSPLDSVKIAEENPDKEVVFLGIGFETTIPILALAVRDAASKGLKNYSVWMTTKLVEPVLRALLSSEDEVKLDGFLLPGHVSVVLGKQSYGYLAEEFGMSGVITGFEPVQLLSAIYKLLHLQLETKVKIINDYTYVVSDTGNVVAQKLLEEYLEADDEAWRGMGTIPKSGLVLKERYAQYDARKKFTISIGEPRVTKCRCGEIVRGLITPEECVLFNKGCTPSNPIGPCMVSSEGTCAAHYQFMREV</sequence>
<comment type="caution">
    <text evidence="4">The sequence shown here is derived from an EMBL/GenBank/DDBJ whole genome shotgun (WGS) entry which is preliminary data.</text>
</comment>
<gene>
    <name evidence="4" type="primary">hypD</name>
    <name evidence="4" type="ORF">ACFSFW_11640</name>
</gene>
<keyword evidence="5" id="KW-1185">Reference proteome</keyword>
<evidence type="ECO:0000256" key="3">
    <source>
        <dbReference type="ARBA" id="ARBA00023004"/>
    </source>
</evidence>
<dbReference type="PANTHER" id="PTHR30149">
    <property type="entry name" value="HYDROGENASE PROTEIN ASSEMBLY PROTEIN HYPD"/>
    <property type="match status" value="1"/>
</dbReference>
<dbReference type="InterPro" id="IPR002780">
    <property type="entry name" value="Hyd_form_HypD"/>
</dbReference>
<proteinExistence type="inferred from homology"/>
<comment type="similarity">
    <text evidence="1">Belongs to the HypD family.</text>
</comment>
<dbReference type="Pfam" id="PF01924">
    <property type="entry name" value="HypD"/>
    <property type="match status" value="1"/>
</dbReference>
<dbReference type="EMBL" id="JBHUEK010000018">
    <property type="protein sequence ID" value="MFD1779322.1"/>
    <property type="molecule type" value="Genomic_DNA"/>
</dbReference>
<dbReference type="NCBIfam" id="TIGR00075">
    <property type="entry name" value="hypD"/>
    <property type="match status" value="1"/>
</dbReference>
<name>A0ABW4MMP7_9BACI</name>
<dbReference type="PANTHER" id="PTHR30149:SF0">
    <property type="entry name" value="HYDROGENASE MATURATION FACTOR HYPD"/>
    <property type="match status" value="1"/>
</dbReference>
<reference evidence="5" key="1">
    <citation type="journal article" date="2019" name="Int. J. Syst. Evol. Microbiol.">
        <title>The Global Catalogue of Microorganisms (GCM) 10K type strain sequencing project: providing services to taxonomists for standard genome sequencing and annotation.</title>
        <authorList>
            <consortium name="The Broad Institute Genomics Platform"/>
            <consortium name="The Broad Institute Genome Sequencing Center for Infectious Disease"/>
            <person name="Wu L."/>
            <person name="Ma J."/>
        </authorList>
    </citation>
    <scope>NUCLEOTIDE SEQUENCE [LARGE SCALE GENOMIC DNA]</scope>
    <source>
        <strain evidence="5">CCUG 15531</strain>
    </source>
</reference>
<keyword evidence="3" id="KW-0408">Iron</keyword>
<dbReference type="InterPro" id="IPR042243">
    <property type="entry name" value="HypD_1"/>
</dbReference>
<dbReference type="Gene3D" id="6.10.20.100">
    <property type="match status" value="1"/>
</dbReference>
<evidence type="ECO:0000256" key="1">
    <source>
        <dbReference type="ARBA" id="ARBA00007888"/>
    </source>
</evidence>
<dbReference type="InterPro" id="IPR042244">
    <property type="entry name" value="HypD_2_sf"/>
</dbReference>
<evidence type="ECO:0000313" key="5">
    <source>
        <dbReference type="Proteomes" id="UP001597227"/>
    </source>
</evidence>
<dbReference type="RefSeq" id="WP_388038355.1">
    <property type="nucleotide sequence ID" value="NZ_JBHUEK010000018.1"/>
</dbReference>
<organism evidence="4 5">
    <name type="scientific">Fredinandcohnia salidurans</name>
    <dbReference type="NCBI Taxonomy" id="2595041"/>
    <lineage>
        <taxon>Bacteria</taxon>
        <taxon>Bacillati</taxon>
        <taxon>Bacillota</taxon>
        <taxon>Bacilli</taxon>
        <taxon>Bacillales</taxon>
        <taxon>Bacillaceae</taxon>
        <taxon>Fredinandcohnia</taxon>
    </lineage>
</organism>
<evidence type="ECO:0000313" key="4">
    <source>
        <dbReference type="EMBL" id="MFD1779322.1"/>
    </source>
</evidence>
<evidence type="ECO:0000256" key="2">
    <source>
        <dbReference type="ARBA" id="ARBA00022723"/>
    </source>
</evidence>
<dbReference type="Gene3D" id="3.40.50.11740">
    <property type="entry name" value="HypD, alpha/beta domain 2"/>
    <property type="match status" value="2"/>
</dbReference>
<keyword evidence="2" id="KW-0479">Metal-binding</keyword>
<accession>A0ABW4MMP7</accession>
<dbReference type="Proteomes" id="UP001597227">
    <property type="component" value="Unassembled WGS sequence"/>
</dbReference>
<dbReference type="PIRSF" id="PIRSF005622">
    <property type="entry name" value="Hydrgn_mat_hypD"/>
    <property type="match status" value="1"/>
</dbReference>